<keyword evidence="3" id="KW-1185">Reference proteome</keyword>
<dbReference type="OrthoDB" id="4535652at2"/>
<reference evidence="2 3" key="1">
    <citation type="journal article" date="2014" name="Int. J. Syst. Evol. Microbiol.">
        <title>Phaeodactylibacter xiamenensis gen. nov., sp. nov., a member of the family Saprospiraceae isolated from the marine alga Phaeodactylum tricornutum.</title>
        <authorList>
            <person name="Chen Z.Jr."/>
            <person name="Lei X."/>
            <person name="Lai Q."/>
            <person name="Li Y."/>
            <person name="Zhang B."/>
            <person name="Zhang J."/>
            <person name="Zhang H."/>
            <person name="Yang L."/>
            <person name="Zheng W."/>
            <person name="Tian Y."/>
            <person name="Yu Z."/>
            <person name="Xu H.Jr."/>
            <person name="Zheng T."/>
        </authorList>
    </citation>
    <scope>NUCLEOTIDE SEQUENCE [LARGE SCALE GENOMIC DNA]</scope>
    <source>
        <strain evidence="2 3">KD52</strain>
    </source>
</reference>
<accession>A0A098SBS1</accession>
<feature type="region of interest" description="Disordered" evidence="1">
    <location>
        <begin position="1"/>
        <end position="24"/>
    </location>
</feature>
<dbReference type="EMBL" id="JPOS01000003">
    <property type="protein sequence ID" value="KGE89621.1"/>
    <property type="molecule type" value="Genomic_DNA"/>
</dbReference>
<organism evidence="2 3">
    <name type="scientific">Phaeodactylibacter xiamenensis</name>
    <dbReference type="NCBI Taxonomy" id="1524460"/>
    <lineage>
        <taxon>Bacteria</taxon>
        <taxon>Pseudomonadati</taxon>
        <taxon>Bacteroidota</taxon>
        <taxon>Saprospiria</taxon>
        <taxon>Saprospirales</taxon>
        <taxon>Haliscomenobacteraceae</taxon>
        <taxon>Phaeodactylibacter</taxon>
    </lineage>
</organism>
<proteinExistence type="predicted"/>
<name>A0A098SBS1_9BACT</name>
<evidence type="ECO:0000313" key="2">
    <source>
        <dbReference type="EMBL" id="KGE89621.1"/>
    </source>
</evidence>
<sequence>MSTGLLQEHGTPFTRLSAFNGDPDSTTISTPLRCRLVQATLLSATVNANAQVDTTALPAESGADTFSYSKEV</sequence>
<dbReference type="Proteomes" id="UP000029736">
    <property type="component" value="Unassembled WGS sequence"/>
</dbReference>
<dbReference type="RefSeq" id="WP_044215747.1">
    <property type="nucleotide sequence ID" value="NZ_JPOS01000003.1"/>
</dbReference>
<evidence type="ECO:0000256" key="1">
    <source>
        <dbReference type="SAM" id="MobiDB-lite"/>
    </source>
</evidence>
<gene>
    <name evidence="2" type="ORF">IX84_00860</name>
</gene>
<dbReference type="AlphaFoldDB" id="A0A098SBS1"/>
<evidence type="ECO:0000313" key="3">
    <source>
        <dbReference type="Proteomes" id="UP000029736"/>
    </source>
</evidence>
<protein>
    <submittedName>
        <fullName evidence="2">Uncharacterized protein</fullName>
    </submittedName>
</protein>
<comment type="caution">
    <text evidence="2">The sequence shown here is derived from an EMBL/GenBank/DDBJ whole genome shotgun (WGS) entry which is preliminary data.</text>
</comment>